<proteinExistence type="predicted"/>
<dbReference type="EMBL" id="LDJI01000024">
    <property type="protein sequence ID" value="KRG63332.1"/>
    <property type="molecule type" value="Genomic_DNA"/>
</dbReference>
<reference evidence="1 2" key="1">
    <citation type="submission" date="2015-05" db="EMBL/GenBank/DDBJ databases">
        <title>Genome sequencing and analysis of members of genus Stenotrophomonas.</title>
        <authorList>
            <person name="Patil P.P."/>
            <person name="Midha S."/>
            <person name="Patil P.B."/>
        </authorList>
    </citation>
    <scope>NUCLEOTIDE SEQUENCE [LARGE SCALE GENOMIC DNA]</scope>
    <source>
        <strain evidence="1 2">DSM 18929</strain>
    </source>
</reference>
<dbReference type="PANTHER" id="PTHR14097:SF7">
    <property type="entry name" value="OXIDOREDUCTASE HTATIP2"/>
    <property type="match status" value="1"/>
</dbReference>
<dbReference type="OrthoDB" id="9798632at2"/>
<dbReference type="Proteomes" id="UP000050864">
    <property type="component" value="Unassembled WGS sequence"/>
</dbReference>
<dbReference type="PANTHER" id="PTHR14097">
    <property type="entry name" value="OXIDOREDUCTASE HTATIP2"/>
    <property type="match status" value="1"/>
</dbReference>
<accession>A0A0R0CBM9</accession>
<dbReference type="RefSeq" id="WP_057634667.1">
    <property type="nucleotide sequence ID" value="NZ_LDJI01000024.1"/>
</dbReference>
<organism evidence="1 2">
    <name type="scientific">Stenotrophomonas humi</name>
    <dbReference type="NCBI Taxonomy" id="405444"/>
    <lineage>
        <taxon>Bacteria</taxon>
        <taxon>Pseudomonadati</taxon>
        <taxon>Pseudomonadota</taxon>
        <taxon>Gammaproteobacteria</taxon>
        <taxon>Lysobacterales</taxon>
        <taxon>Lysobacteraceae</taxon>
        <taxon>Stenotrophomonas</taxon>
    </lineage>
</organism>
<dbReference type="SUPFAM" id="SSF51735">
    <property type="entry name" value="NAD(P)-binding Rossmann-fold domains"/>
    <property type="match status" value="1"/>
</dbReference>
<dbReference type="STRING" id="405444.ABB26_12620"/>
<gene>
    <name evidence="1" type="ORF">ABB26_12620</name>
</gene>
<comment type="caution">
    <text evidence="1">The sequence shown here is derived from an EMBL/GenBank/DDBJ whole genome shotgun (WGS) entry which is preliminary data.</text>
</comment>
<name>A0A0R0CBM9_9GAMM</name>
<dbReference type="AlphaFoldDB" id="A0A0R0CBM9"/>
<evidence type="ECO:0000313" key="1">
    <source>
        <dbReference type="EMBL" id="KRG63332.1"/>
    </source>
</evidence>
<keyword evidence="2" id="KW-1185">Reference proteome</keyword>
<dbReference type="PATRIC" id="fig|405444.3.peg.1621"/>
<dbReference type="InterPro" id="IPR036291">
    <property type="entry name" value="NAD(P)-bd_dom_sf"/>
</dbReference>
<sequence length="210" mass="22130">MRVLLAGSTGLVGTLVLQRLLADPRCSAIIAPTRRALGQAAPKLLNPVMDFATLPAGAEDWQVDAAICALGSTMKQAGSKAAFRQVDHGYPLAIARVVKARGCDVFVLNSAMGANARSRFFYNQVKGELERDLRGLGFTSLTFVRPGLIGGERAEPRAGERLASWVLGALAPLLPRAWRINPAAHIADALVEAALNPPSGVQVVGSAQLV</sequence>
<evidence type="ECO:0000313" key="2">
    <source>
        <dbReference type="Proteomes" id="UP000050864"/>
    </source>
</evidence>
<dbReference type="Gene3D" id="3.40.50.720">
    <property type="entry name" value="NAD(P)-binding Rossmann-like Domain"/>
    <property type="match status" value="1"/>
</dbReference>
<protein>
    <submittedName>
        <fullName evidence="1">NAD-dependent dehydratase</fullName>
    </submittedName>
</protein>